<gene>
    <name evidence="1" type="ORF">HPB47_012690</name>
</gene>
<proteinExistence type="predicted"/>
<protein>
    <submittedName>
        <fullName evidence="1">Uncharacterized protein</fullName>
    </submittedName>
</protein>
<comment type="caution">
    <text evidence="1">The sequence shown here is derived from an EMBL/GenBank/DDBJ whole genome shotgun (WGS) entry which is preliminary data.</text>
</comment>
<sequence length="105" mass="11377">MTWDGPQFQPHWGSSRSHVTSCDEDALLCAYADATSTLTRHDRRARTDDRITNGAGRACPLARRWATEKTTLFLPKTSPQVDPPGVAQFGVSIAASASCSVSQRA</sequence>
<evidence type="ECO:0000313" key="1">
    <source>
        <dbReference type="EMBL" id="KAG0410199.1"/>
    </source>
</evidence>
<name>A0AC60NSZ8_IXOPE</name>
<organism evidence="1 2">
    <name type="scientific">Ixodes persulcatus</name>
    <name type="common">Taiga tick</name>
    <dbReference type="NCBI Taxonomy" id="34615"/>
    <lineage>
        <taxon>Eukaryota</taxon>
        <taxon>Metazoa</taxon>
        <taxon>Ecdysozoa</taxon>
        <taxon>Arthropoda</taxon>
        <taxon>Chelicerata</taxon>
        <taxon>Arachnida</taxon>
        <taxon>Acari</taxon>
        <taxon>Parasitiformes</taxon>
        <taxon>Ixodida</taxon>
        <taxon>Ixodoidea</taxon>
        <taxon>Ixodidae</taxon>
        <taxon>Ixodinae</taxon>
        <taxon>Ixodes</taxon>
    </lineage>
</organism>
<reference evidence="1 2" key="1">
    <citation type="journal article" date="2020" name="Cell">
        <title>Large-Scale Comparative Analyses of Tick Genomes Elucidate Their Genetic Diversity and Vector Capacities.</title>
        <authorList>
            <consortium name="Tick Genome and Microbiome Consortium (TIGMIC)"/>
            <person name="Jia N."/>
            <person name="Wang J."/>
            <person name="Shi W."/>
            <person name="Du L."/>
            <person name="Sun Y."/>
            <person name="Zhan W."/>
            <person name="Jiang J.F."/>
            <person name="Wang Q."/>
            <person name="Zhang B."/>
            <person name="Ji P."/>
            <person name="Bell-Sakyi L."/>
            <person name="Cui X.M."/>
            <person name="Yuan T.T."/>
            <person name="Jiang B.G."/>
            <person name="Yang W.F."/>
            <person name="Lam T.T."/>
            <person name="Chang Q.C."/>
            <person name="Ding S.J."/>
            <person name="Wang X.J."/>
            <person name="Zhu J.G."/>
            <person name="Ruan X.D."/>
            <person name="Zhao L."/>
            <person name="Wei J.T."/>
            <person name="Ye R.Z."/>
            <person name="Que T.C."/>
            <person name="Du C.H."/>
            <person name="Zhou Y.H."/>
            <person name="Cheng J.X."/>
            <person name="Dai P.F."/>
            <person name="Guo W.B."/>
            <person name="Han X.H."/>
            <person name="Huang E.J."/>
            <person name="Li L.F."/>
            <person name="Wei W."/>
            <person name="Gao Y.C."/>
            <person name="Liu J.Z."/>
            <person name="Shao H.Z."/>
            <person name="Wang X."/>
            <person name="Wang C.C."/>
            <person name="Yang T.C."/>
            <person name="Huo Q.B."/>
            <person name="Li W."/>
            <person name="Chen H.Y."/>
            <person name="Chen S.E."/>
            <person name="Zhou L.G."/>
            <person name="Ni X.B."/>
            <person name="Tian J.H."/>
            <person name="Sheng Y."/>
            <person name="Liu T."/>
            <person name="Pan Y.S."/>
            <person name="Xia L.Y."/>
            <person name="Li J."/>
            <person name="Zhao F."/>
            <person name="Cao W.C."/>
        </authorList>
    </citation>
    <scope>NUCLEOTIDE SEQUENCE [LARGE SCALE GENOMIC DNA]</scope>
    <source>
        <strain evidence="1">Iper-2018</strain>
    </source>
</reference>
<keyword evidence="2" id="KW-1185">Reference proteome</keyword>
<accession>A0AC60NSZ8</accession>
<dbReference type="EMBL" id="JABSTQ010011545">
    <property type="protein sequence ID" value="KAG0410199.1"/>
    <property type="molecule type" value="Genomic_DNA"/>
</dbReference>
<evidence type="ECO:0000313" key="2">
    <source>
        <dbReference type="Proteomes" id="UP000805193"/>
    </source>
</evidence>
<dbReference type="Proteomes" id="UP000805193">
    <property type="component" value="Unassembled WGS sequence"/>
</dbReference>